<evidence type="ECO:0000256" key="7">
    <source>
        <dbReference type="SAM" id="Phobius"/>
    </source>
</evidence>
<dbReference type="EMBL" id="BDSP01000191">
    <property type="protein sequence ID" value="GAX22879.1"/>
    <property type="molecule type" value="Genomic_DNA"/>
</dbReference>
<evidence type="ECO:0000256" key="2">
    <source>
        <dbReference type="ARBA" id="ARBA00007049"/>
    </source>
</evidence>
<evidence type="ECO:0000256" key="5">
    <source>
        <dbReference type="ARBA" id="ARBA00023136"/>
    </source>
</evidence>
<keyword evidence="5 7" id="KW-0472">Membrane</keyword>
<feature type="transmembrane region" description="Helical" evidence="7">
    <location>
        <begin position="248"/>
        <end position="272"/>
    </location>
</feature>
<dbReference type="GO" id="GO:0005384">
    <property type="term" value="F:manganese ion transmembrane transporter activity"/>
    <property type="evidence" value="ECO:0007669"/>
    <property type="project" value="InterPro"/>
</dbReference>
<evidence type="ECO:0008006" key="10">
    <source>
        <dbReference type="Google" id="ProtNLM"/>
    </source>
</evidence>
<evidence type="ECO:0000256" key="4">
    <source>
        <dbReference type="ARBA" id="ARBA00022989"/>
    </source>
</evidence>
<comment type="caution">
    <text evidence="8">The sequence shown here is derived from an EMBL/GenBank/DDBJ whole genome shotgun (WGS) entry which is preliminary data.</text>
</comment>
<feature type="compositionally biased region" description="Basic and acidic residues" evidence="6">
    <location>
        <begin position="63"/>
        <end position="72"/>
    </location>
</feature>
<dbReference type="Proteomes" id="UP000198406">
    <property type="component" value="Unassembled WGS sequence"/>
</dbReference>
<dbReference type="OrthoDB" id="44411at2759"/>
<feature type="compositionally biased region" description="Basic and acidic residues" evidence="6">
    <location>
        <begin position="20"/>
        <end position="30"/>
    </location>
</feature>
<comment type="similarity">
    <text evidence="2">Belongs to the CCC1 family.</text>
</comment>
<dbReference type="AlphaFoldDB" id="A0A1Z5K9D1"/>
<proteinExistence type="inferred from homology"/>
<feature type="transmembrane region" description="Helical" evidence="7">
    <location>
        <begin position="467"/>
        <end position="488"/>
    </location>
</feature>
<dbReference type="InterPro" id="IPR008217">
    <property type="entry name" value="Ccc1_fam"/>
</dbReference>
<keyword evidence="3 7" id="KW-0812">Transmembrane</keyword>
<comment type="subcellular location">
    <subcellularLocation>
        <location evidence="1">Endomembrane system</location>
        <topology evidence="1">Multi-pass membrane protein</topology>
    </subcellularLocation>
</comment>
<accession>A0A1Z5K9D1</accession>
<keyword evidence="4 7" id="KW-1133">Transmembrane helix</keyword>
<name>A0A1Z5K9D1_FISSO</name>
<feature type="compositionally biased region" description="Low complexity" evidence="6">
    <location>
        <begin position="34"/>
        <end position="53"/>
    </location>
</feature>
<feature type="region of interest" description="Disordered" evidence="6">
    <location>
        <begin position="1"/>
        <end position="72"/>
    </location>
</feature>
<dbReference type="GO" id="GO:0030026">
    <property type="term" value="P:intracellular manganese ion homeostasis"/>
    <property type="evidence" value="ECO:0007669"/>
    <property type="project" value="InterPro"/>
</dbReference>
<feature type="transmembrane region" description="Helical" evidence="7">
    <location>
        <begin position="403"/>
        <end position="423"/>
    </location>
</feature>
<evidence type="ECO:0000256" key="3">
    <source>
        <dbReference type="ARBA" id="ARBA00022692"/>
    </source>
</evidence>
<feature type="region of interest" description="Disordered" evidence="6">
    <location>
        <begin position="108"/>
        <end position="160"/>
    </location>
</feature>
<dbReference type="GO" id="GO:0012505">
    <property type="term" value="C:endomembrane system"/>
    <property type="evidence" value="ECO:0007669"/>
    <property type="project" value="UniProtKB-SubCell"/>
</dbReference>
<gene>
    <name evidence="8" type="ORF">FisN_24Lh166</name>
</gene>
<evidence type="ECO:0000256" key="1">
    <source>
        <dbReference type="ARBA" id="ARBA00004127"/>
    </source>
</evidence>
<organism evidence="8 9">
    <name type="scientific">Fistulifera solaris</name>
    <name type="common">Oleaginous diatom</name>
    <dbReference type="NCBI Taxonomy" id="1519565"/>
    <lineage>
        <taxon>Eukaryota</taxon>
        <taxon>Sar</taxon>
        <taxon>Stramenopiles</taxon>
        <taxon>Ochrophyta</taxon>
        <taxon>Bacillariophyta</taxon>
        <taxon>Bacillariophyceae</taxon>
        <taxon>Bacillariophycidae</taxon>
        <taxon>Naviculales</taxon>
        <taxon>Naviculaceae</taxon>
        <taxon>Fistulifera</taxon>
    </lineage>
</organism>
<dbReference type="InParanoid" id="A0A1Z5K9D1"/>
<feature type="compositionally biased region" description="Polar residues" evidence="6">
    <location>
        <begin position="108"/>
        <end position="124"/>
    </location>
</feature>
<evidence type="ECO:0000256" key="6">
    <source>
        <dbReference type="SAM" id="MobiDB-lite"/>
    </source>
</evidence>
<keyword evidence="9" id="KW-1185">Reference proteome</keyword>
<evidence type="ECO:0000313" key="9">
    <source>
        <dbReference type="Proteomes" id="UP000198406"/>
    </source>
</evidence>
<evidence type="ECO:0000313" key="8">
    <source>
        <dbReference type="EMBL" id="GAX22879.1"/>
    </source>
</evidence>
<sequence>MSTPVTRSPPSSRESKHKRVPTDELQEKMKKMIQLQYQQQRQQQQAPSAARPPRFSPPTKSKPSVDDNTRVVKDVDPLLRFPDVVDPDVGHGTLFFPTEHNLQRLRSLSSDAGSQAPSKESLSSEARPPPIPHYGALDSGSSFPSSGDDDDETNQLHDHGYSVDPYAENSRFLMQPSVAEHNNSIWDGHWIVYPIVSCCEDIWTSEALHRSLCFGAIDGMLTGSGIVATFCGMGLIDWRTVTVNTETAFLLRTVVVVFCAATCFADSICMALGHIWTTHVLATTQARERSEMRTTMNYAQADVKGQLVDMLLSKGMLKIDAMSLANTLEGYPDLFLAAVMGEALASVNVEISSSNESEYDALMGRPGSRQQRSATHGRQREFPMDPDAAAVTQSNREARKESFFMMVGFSSFAVLPSLLLQWVPTLLNSNVDHKSTSVHPETMIVSIMAITMWLLGIWKSRFLDSNWFMFGVEAVLVLVVCIAAAYLVGFGVRHAFLPEVRIEILQKSSLYYSTESGSN</sequence>
<dbReference type="Pfam" id="PF01988">
    <property type="entry name" value="VIT1"/>
    <property type="match status" value="1"/>
</dbReference>
<feature type="transmembrane region" description="Helical" evidence="7">
    <location>
        <begin position="443"/>
        <end position="460"/>
    </location>
</feature>
<protein>
    <recommendedName>
        <fullName evidence="10">Transmembrane protein</fullName>
    </recommendedName>
</protein>
<feature type="compositionally biased region" description="Low complexity" evidence="6">
    <location>
        <begin position="1"/>
        <end position="12"/>
    </location>
</feature>
<reference evidence="8 9" key="1">
    <citation type="journal article" date="2015" name="Plant Cell">
        <title>Oil accumulation by the oleaginous diatom Fistulifera solaris as revealed by the genome and transcriptome.</title>
        <authorList>
            <person name="Tanaka T."/>
            <person name="Maeda Y."/>
            <person name="Veluchamy A."/>
            <person name="Tanaka M."/>
            <person name="Abida H."/>
            <person name="Marechal E."/>
            <person name="Bowler C."/>
            <person name="Muto M."/>
            <person name="Sunaga Y."/>
            <person name="Tanaka M."/>
            <person name="Yoshino T."/>
            <person name="Taniguchi T."/>
            <person name="Fukuda Y."/>
            <person name="Nemoto M."/>
            <person name="Matsumoto M."/>
            <person name="Wong P.S."/>
            <person name="Aburatani S."/>
            <person name="Fujibuchi W."/>
        </authorList>
    </citation>
    <scope>NUCLEOTIDE SEQUENCE [LARGE SCALE GENOMIC DNA]</scope>
    <source>
        <strain evidence="8 9">JPCC DA0580</strain>
    </source>
</reference>